<evidence type="ECO:0000256" key="1">
    <source>
        <dbReference type="ARBA" id="ARBA00022475"/>
    </source>
</evidence>
<sequence length="218" mass="24361">MKQPRISLAREGYPFILFSGFITLICALLAYHIAALAGLAVTGFITWFFRDPARVVPDRSEALVSPADGKIILIEKIFDDRFCQDNVLKVSIFMNIFNVHVNRIPFPGQVEKVTFKPGAFYSADSKRGALHNEYCALTIMTDGKQRYGVVQVAGLIARRIVCRAEKGDRVQTGQRYGLIRFGSRVDLYLPLHVELEISKGQKVKAGETVLGHMNRLSA</sequence>
<keyword evidence="7" id="KW-0594">Phospholipid biosynthesis</keyword>
<keyword evidence="9" id="KW-1208">Phospholipid metabolism</keyword>
<keyword evidence="2" id="KW-0444">Lipid biosynthesis</keyword>
<gene>
    <name evidence="12" type="ORF">MNBD_DELTA04-324</name>
</gene>
<dbReference type="PANTHER" id="PTHR35809:SF1">
    <property type="entry name" value="ARCHAETIDYLSERINE DECARBOXYLASE PROENZYME-RELATED"/>
    <property type="match status" value="1"/>
</dbReference>
<dbReference type="InterPro" id="IPR003817">
    <property type="entry name" value="PS_Dcarbxylase"/>
</dbReference>
<keyword evidence="8 12" id="KW-0456">Lyase</keyword>
<evidence type="ECO:0000313" key="12">
    <source>
        <dbReference type="EMBL" id="VAW39961.1"/>
    </source>
</evidence>
<accession>A0A3B0VAR2</accession>
<keyword evidence="6" id="KW-0865">Zymogen</keyword>
<keyword evidence="11" id="KW-0812">Transmembrane</keyword>
<protein>
    <submittedName>
        <fullName evidence="12">Phosphatidylserine decarboxylase</fullName>
        <ecNumber evidence="12">4.1.1.65</ecNumber>
    </submittedName>
</protein>
<keyword evidence="1" id="KW-1003">Cell membrane</keyword>
<dbReference type="NCBIfam" id="NF003678">
    <property type="entry name" value="PRK05305.1-2"/>
    <property type="match status" value="1"/>
</dbReference>
<evidence type="ECO:0000256" key="3">
    <source>
        <dbReference type="ARBA" id="ARBA00022793"/>
    </source>
</evidence>
<feature type="transmembrane region" description="Helical" evidence="11">
    <location>
        <begin position="21"/>
        <end position="49"/>
    </location>
</feature>
<keyword evidence="5 11" id="KW-0472">Membrane</keyword>
<dbReference type="PANTHER" id="PTHR35809">
    <property type="entry name" value="ARCHAETIDYLSERINE DECARBOXYLASE PROENZYME-RELATED"/>
    <property type="match status" value="1"/>
</dbReference>
<proteinExistence type="inferred from homology"/>
<dbReference type="GO" id="GO:0004609">
    <property type="term" value="F:phosphatidylserine decarboxylase activity"/>
    <property type="evidence" value="ECO:0007669"/>
    <property type="project" value="UniProtKB-EC"/>
</dbReference>
<evidence type="ECO:0000256" key="10">
    <source>
        <dbReference type="ARBA" id="ARBA00023317"/>
    </source>
</evidence>
<evidence type="ECO:0000256" key="7">
    <source>
        <dbReference type="ARBA" id="ARBA00023209"/>
    </source>
</evidence>
<evidence type="ECO:0000256" key="9">
    <source>
        <dbReference type="ARBA" id="ARBA00023264"/>
    </source>
</evidence>
<keyword evidence="3" id="KW-0210">Decarboxylase</keyword>
<evidence type="ECO:0000256" key="6">
    <source>
        <dbReference type="ARBA" id="ARBA00023145"/>
    </source>
</evidence>
<evidence type="ECO:0000256" key="11">
    <source>
        <dbReference type="SAM" id="Phobius"/>
    </source>
</evidence>
<dbReference type="GO" id="GO:0008654">
    <property type="term" value="P:phospholipid biosynthetic process"/>
    <property type="evidence" value="ECO:0007669"/>
    <property type="project" value="UniProtKB-KW"/>
</dbReference>
<dbReference type="Pfam" id="PF02666">
    <property type="entry name" value="PS_Dcarbxylase"/>
    <property type="match status" value="1"/>
</dbReference>
<evidence type="ECO:0000256" key="2">
    <source>
        <dbReference type="ARBA" id="ARBA00022516"/>
    </source>
</evidence>
<dbReference type="AlphaFoldDB" id="A0A3B0VAR2"/>
<reference evidence="12" key="1">
    <citation type="submission" date="2018-06" db="EMBL/GenBank/DDBJ databases">
        <authorList>
            <person name="Zhirakovskaya E."/>
        </authorList>
    </citation>
    <scope>NUCLEOTIDE SEQUENCE</scope>
</reference>
<dbReference type="HAMAP" id="MF_00664">
    <property type="entry name" value="PS_decarb_PSD_A"/>
    <property type="match status" value="1"/>
</dbReference>
<dbReference type="EMBL" id="UOEY01000092">
    <property type="protein sequence ID" value="VAW39961.1"/>
    <property type="molecule type" value="Genomic_DNA"/>
</dbReference>
<evidence type="ECO:0000256" key="4">
    <source>
        <dbReference type="ARBA" id="ARBA00023098"/>
    </source>
</evidence>
<dbReference type="InterPro" id="IPR033175">
    <property type="entry name" value="PSD-A"/>
</dbReference>
<evidence type="ECO:0000256" key="8">
    <source>
        <dbReference type="ARBA" id="ARBA00023239"/>
    </source>
</evidence>
<dbReference type="EC" id="4.1.1.65" evidence="12"/>
<organism evidence="12">
    <name type="scientific">hydrothermal vent metagenome</name>
    <dbReference type="NCBI Taxonomy" id="652676"/>
    <lineage>
        <taxon>unclassified sequences</taxon>
        <taxon>metagenomes</taxon>
        <taxon>ecological metagenomes</taxon>
    </lineage>
</organism>
<keyword evidence="11" id="KW-1133">Transmembrane helix</keyword>
<dbReference type="NCBIfam" id="NF003685">
    <property type="entry name" value="PRK05305.2-5"/>
    <property type="match status" value="1"/>
</dbReference>
<evidence type="ECO:0000256" key="5">
    <source>
        <dbReference type="ARBA" id="ARBA00023136"/>
    </source>
</evidence>
<name>A0A3B0VAR2_9ZZZZ</name>
<keyword evidence="4" id="KW-0443">Lipid metabolism</keyword>
<keyword evidence="10" id="KW-0670">Pyruvate</keyword>